<feature type="compositionally biased region" description="Basic residues" evidence="1">
    <location>
        <begin position="1753"/>
        <end position="1763"/>
    </location>
</feature>
<evidence type="ECO:0000313" key="3">
    <source>
        <dbReference type="Proteomes" id="UP000827549"/>
    </source>
</evidence>
<feature type="compositionally biased region" description="Basic and acidic residues" evidence="1">
    <location>
        <begin position="1694"/>
        <end position="1710"/>
    </location>
</feature>
<dbReference type="EMBL" id="CP086714">
    <property type="protein sequence ID" value="WOO77566.1"/>
    <property type="molecule type" value="Genomic_DNA"/>
</dbReference>
<feature type="compositionally biased region" description="Acidic residues" evidence="1">
    <location>
        <begin position="214"/>
        <end position="224"/>
    </location>
</feature>
<name>A0AAF0Y4L1_9TREE</name>
<feature type="compositionally biased region" description="Acidic residues" evidence="1">
    <location>
        <begin position="1596"/>
        <end position="1606"/>
    </location>
</feature>
<feature type="compositionally biased region" description="Acidic residues" evidence="1">
    <location>
        <begin position="1441"/>
        <end position="1454"/>
    </location>
</feature>
<sequence>MSPITRRAASNQSVIFDSHTTPIASSSKSAQRSTSAPSSKSSPLDPLRAAKTVAGPLRSLSADRRNRVAFSPNNHTKLFNTNEPVVPEAPTSIRSYRTSSPEAISSSPSSHRASDDSTDGVRPILKRHDHTIRVAKSVKEGTWNNREPARLRVIGAMPRMDSPSMFLSTLDAAEDGIAGVPISDDAPPSDDSDSSGDGQAGGQPSNRPRGADNFSDESEEEEQEEGLHPSYLVENLLSGDADLLTLEESYTSLTLRLRESLFDVGPPTLAVHTEFEQVCKEIRDEAPAIVCAVQRDLNRLMGKVPNSETTASTSPFRGLTPAYSLPPSPQKTPKRGYTESEVLYRREAAGVGCAALRFLTVVCSSPRLFTLFTEADVQALLDQVLVIPRTPILPTPSPKRTFSQAIMIFSQVRLPSAWIRPLESKITRSLESALTTVAIGVFALKDPSPIRKEAFNAVNNLLKMYPDIFFPAYTQLLPVCLRTLSSPLPALRKSASAAAAAFQTAKLRLQDDADRLLQDDSSTQTAWNKTRSVVVRSEAFVANFLRGVLKSPRSKSAYDKDGEKSTEWSPIEAIFRRTVGTAEEVAWACSTWAILVSLIGKEFSSSPLVKDIGHIMDRSLQPSTNAVRPTLASAAWQHAIHAYLHAGSTASLSDSGRVVRSYNAFSASSYEDVDERLRTIALPVGVSLAQASDTKHVARALTTRPDFHNEQRWSWQRSEKPRKLAWMITTGLVAPALLYAYTVIALTDEDQPAREVTRMSGLPSSDGIVVDISPEERRLPRLDRTFDLVLMPILKQFFSICGVDRLKNLGWEMLEAVTAAPLTGPLPKLERLLSRRYLSGEILHLDKVAPEVVDKFDADFILPSEIPGWGRLWAAKRLGKLLALFEEAFDGIRGVNDLAAVEWVTNADGLVLLPTVLSRIWGNLLRALAITDIPESAPTPLFIVGLQAITRQIVSIFQRDPTTYMPICLLDASGKSTLNTDAIRLGVTLHLFNVAVEVLGEKTLGATLINQQFNRNPAEESPFAAEALGQPTVVGNLLGPLTRSKLSSTMDPKVRQLFCQLVSALLNTGSTRDIGTRLLGEVSNSMPWIFENDEQMQLDVWRLLALKWSEVIDLQPAATASATNHTGEVLVSLLSCPFRNAEATSVWYNNPSTEDLEAWQSLLKVSVLRFRAKRVGSNFGVLETLSAHLDDFIRVQDDDSEQTKQRKASTTTISCLAAAMSWISFVPTEHYHAAHYSINENFVPVDFLAFVSSALVAAFDSASDTHFAAVGKLVQNITALFQSLPPDSVADVLDPLRPGLAVWMTDAPKSVHAELGAQLDDLYIAVLCALTIAIENNDLPAASATMNEYIDMYAPRLSRGTSSAVPTAFQDFWRRSFQSVEGLDYSDDVAGFVRDVLTALPGYIMAEGLSLQESSASSDQYPYAESVPIQVAEPEAVVMEEASESEPVVEDQGNEEPVPQPSEGARLGNTSTNYDADISASLPPPTQTRSGRLRRSQSRSQEAPLVADSSSASSPADTTDVFGPTKSRRVKKANKLARAKSLRDARLQERHDAQVALDKSALSRSKSWAAATRRKSPRRASTSPPVEAGDMTVIPETDDEAADDDEQLGKTQLLHSSRSDEDAARGLFSSASRWLRKVPSIGSLFTPTQAELSQRNSHTSRSFDRLEQLEEDNAEADTPLASRPLRHKSHKNRKSQEVDQPHAVQERAEPLAEPAAVEDEPRSAGSSRDSTPASSQASTRRKRAASNDEGLKTTKRRRRGAKKPARDSRSRSRSQSFPPDEDDELLLSPESAERARREEQRLIAEDDARIERLQQQASPLAGRSGAEEPEEVDEDEFVESGVFDDAPGDKSPMAARTQPAVSTPDAGPSSPTADAVIEPPAFAPTPIRRTAAQQRVLAMVGQAADAHAAIASLDFDGVIELLGNAERLRALATAALQAQAEQARQERRRRRASTGQE</sequence>
<dbReference type="SUPFAM" id="SSF48371">
    <property type="entry name" value="ARM repeat"/>
    <property type="match status" value="1"/>
</dbReference>
<evidence type="ECO:0008006" key="4">
    <source>
        <dbReference type="Google" id="ProtNLM"/>
    </source>
</evidence>
<protein>
    <recommendedName>
        <fullName evidence="4">Telomere-associated protein Rif1 N-terminal domain-containing protein</fullName>
    </recommendedName>
</protein>
<feature type="region of interest" description="Disordered" evidence="1">
    <location>
        <begin position="1439"/>
        <end position="1625"/>
    </location>
</feature>
<feature type="compositionally biased region" description="Polar residues" evidence="1">
    <location>
        <begin position="306"/>
        <end position="315"/>
    </location>
</feature>
<feature type="region of interest" description="Disordered" evidence="1">
    <location>
        <begin position="1645"/>
        <end position="1888"/>
    </location>
</feature>
<dbReference type="Gene3D" id="1.25.10.10">
    <property type="entry name" value="Leucine-rich Repeat Variant"/>
    <property type="match status" value="1"/>
</dbReference>
<evidence type="ECO:0000256" key="1">
    <source>
        <dbReference type="SAM" id="MobiDB-lite"/>
    </source>
</evidence>
<feature type="compositionally biased region" description="Polar residues" evidence="1">
    <location>
        <begin position="1724"/>
        <end position="1738"/>
    </location>
</feature>
<organism evidence="2 3">
    <name type="scientific">Vanrija pseudolonga</name>
    <dbReference type="NCBI Taxonomy" id="143232"/>
    <lineage>
        <taxon>Eukaryota</taxon>
        <taxon>Fungi</taxon>
        <taxon>Dikarya</taxon>
        <taxon>Basidiomycota</taxon>
        <taxon>Agaricomycotina</taxon>
        <taxon>Tremellomycetes</taxon>
        <taxon>Trichosporonales</taxon>
        <taxon>Trichosporonaceae</taxon>
        <taxon>Vanrija</taxon>
    </lineage>
</organism>
<feature type="compositionally biased region" description="Basic residues" evidence="1">
    <location>
        <begin position="1684"/>
        <end position="1693"/>
    </location>
</feature>
<feature type="compositionally biased region" description="Low complexity" evidence="1">
    <location>
        <begin position="97"/>
        <end position="111"/>
    </location>
</feature>
<feature type="compositionally biased region" description="Polar residues" evidence="1">
    <location>
        <begin position="1645"/>
        <end position="1660"/>
    </location>
</feature>
<dbReference type="Proteomes" id="UP000827549">
    <property type="component" value="Chromosome 1"/>
</dbReference>
<feature type="compositionally biased region" description="Basic and acidic residues" evidence="1">
    <location>
        <begin position="1791"/>
        <end position="1812"/>
    </location>
</feature>
<feature type="compositionally biased region" description="Polar residues" evidence="1">
    <location>
        <begin position="8"/>
        <end position="23"/>
    </location>
</feature>
<feature type="region of interest" description="Disordered" evidence="1">
    <location>
        <begin position="178"/>
        <end position="227"/>
    </location>
</feature>
<feature type="compositionally biased region" description="Polar residues" evidence="1">
    <location>
        <begin position="71"/>
        <end position="83"/>
    </location>
</feature>
<feature type="compositionally biased region" description="Basic residues" evidence="1">
    <location>
        <begin position="1526"/>
        <end position="1540"/>
    </location>
</feature>
<gene>
    <name evidence="2" type="ORF">LOC62_01G001140</name>
</gene>
<feature type="compositionally biased region" description="Acidic residues" evidence="1">
    <location>
        <begin position="1827"/>
        <end position="1838"/>
    </location>
</feature>
<feature type="region of interest" description="Disordered" evidence="1">
    <location>
        <begin position="304"/>
        <end position="335"/>
    </location>
</feature>
<feature type="compositionally biased region" description="Low complexity" evidence="1">
    <location>
        <begin position="1507"/>
        <end position="1520"/>
    </location>
</feature>
<evidence type="ECO:0000313" key="2">
    <source>
        <dbReference type="EMBL" id="WOO77566.1"/>
    </source>
</evidence>
<feature type="compositionally biased region" description="Basic and acidic residues" evidence="1">
    <location>
        <begin position="1541"/>
        <end position="1553"/>
    </location>
</feature>
<dbReference type="RefSeq" id="XP_062623598.1">
    <property type="nucleotide sequence ID" value="XM_062767614.1"/>
</dbReference>
<feature type="compositionally biased region" description="Low complexity" evidence="1">
    <location>
        <begin position="24"/>
        <end position="42"/>
    </location>
</feature>
<dbReference type="InterPro" id="IPR016024">
    <property type="entry name" value="ARM-type_fold"/>
</dbReference>
<feature type="region of interest" description="Disordered" evidence="1">
    <location>
        <begin position="1"/>
        <end position="122"/>
    </location>
</feature>
<keyword evidence="3" id="KW-1185">Reference proteome</keyword>
<proteinExistence type="predicted"/>
<dbReference type="InterPro" id="IPR011989">
    <property type="entry name" value="ARM-like"/>
</dbReference>
<accession>A0AAF0Y4L1</accession>
<reference evidence="2" key="1">
    <citation type="submission" date="2023-10" db="EMBL/GenBank/DDBJ databases">
        <authorList>
            <person name="Noh H."/>
        </authorList>
    </citation>
    <scope>NUCLEOTIDE SEQUENCE</scope>
    <source>
        <strain evidence="2">DUCC4014</strain>
    </source>
</reference>
<dbReference type="GeneID" id="87804397"/>